<reference evidence="4 5" key="1">
    <citation type="submission" date="2018-03" db="EMBL/GenBank/DDBJ databases">
        <authorList>
            <person name="Keele B.F."/>
        </authorList>
    </citation>
    <scope>NUCLEOTIDE SEQUENCE [LARGE SCALE GENOMIC DNA]</scope>
    <source>
        <strain evidence="4 5">CECT 8626</strain>
    </source>
</reference>
<dbReference type="RefSeq" id="WP_108851658.1">
    <property type="nucleotide sequence ID" value="NZ_OMOQ01000001.1"/>
</dbReference>
<dbReference type="Gene3D" id="3.30.450.260">
    <property type="entry name" value="Haem NO binding associated domain"/>
    <property type="match status" value="1"/>
</dbReference>
<accession>A0A2R8B3J0</accession>
<evidence type="ECO:0000259" key="3">
    <source>
        <dbReference type="PROSITE" id="PS50887"/>
    </source>
</evidence>
<feature type="coiled-coil region" evidence="1">
    <location>
        <begin position="146"/>
        <end position="173"/>
    </location>
</feature>
<protein>
    <submittedName>
        <fullName evidence="4">Diguanylate cyclase DosC</fullName>
        <ecNumber evidence="4">2.7.7.65</ecNumber>
    </submittedName>
</protein>
<organism evidence="4 5">
    <name type="scientific">Albidovulum aquaemixtae</name>
    <dbReference type="NCBI Taxonomy" id="1542388"/>
    <lineage>
        <taxon>Bacteria</taxon>
        <taxon>Pseudomonadati</taxon>
        <taxon>Pseudomonadota</taxon>
        <taxon>Alphaproteobacteria</taxon>
        <taxon>Rhodobacterales</taxon>
        <taxon>Paracoccaceae</taxon>
        <taxon>Albidovulum</taxon>
    </lineage>
</organism>
<dbReference type="Pfam" id="PF00990">
    <property type="entry name" value="GGDEF"/>
    <property type="match status" value="1"/>
</dbReference>
<dbReference type="SMART" id="SM00267">
    <property type="entry name" value="GGDEF"/>
    <property type="match status" value="1"/>
</dbReference>
<dbReference type="PROSITE" id="PS50887">
    <property type="entry name" value="GGDEF"/>
    <property type="match status" value="1"/>
</dbReference>
<evidence type="ECO:0000313" key="5">
    <source>
        <dbReference type="Proteomes" id="UP000244924"/>
    </source>
</evidence>
<dbReference type="InterPro" id="IPR029787">
    <property type="entry name" value="Nucleotide_cyclase"/>
</dbReference>
<evidence type="ECO:0000256" key="2">
    <source>
        <dbReference type="SAM" id="MobiDB-lite"/>
    </source>
</evidence>
<dbReference type="EC" id="2.7.7.65" evidence="4"/>
<dbReference type="SUPFAM" id="SSF55073">
    <property type="entry name" value="Nucleotide cyclase"/>
    <property type="match status" value="1"/>
</dbReference>
<sequence>MDGGAACSDPALLNAAALGRLMPLSVWVAPTGHIRAVGPTLAKLCTGQRLEERRFLEVFEIRKPQTAQSMEDVRRLVGRRLDLKLREAPRTGLRGLCVALADGQGFVVNLSFGISAAEAVSKHGLTNADFAPTDLTVELLYLTEVKAAVMEELAALNRRLQAAQRAAEEQALTDALTGLANRRALDLSLAAAIDRAGRGGAPFALVHLDLDHFKAVNDTLGHAAGDLVLGHVARVLRGVVRKHDFVARAGGDEFVLILAAPVESMLLERIAARMIAGIEEPVEFEGKPCRISCSVGGTISDLYDVPDADRMLSDADTALYVSKRQGRARSTIYAPGLSVPEDGAPATDSVRR</sequence>
<gene>
    <name evidence="4" type="primary">dosC</name>
    <name evidence="4" type="ORF">DEA8626_00705</name>
</gene>
<dbReference type="PANTHER" id="PTHR46663">
    <property type="entry name" value="DIGUANYLATE CYCLASE DGCT-RELATED"/>
    <property type="match status" value="1"/>
</dbReference>
<keyword evidence="4" id="KW-0808">Transferase</keyword>
<name>A0A2R8B3J0_9RHOB</name>
<feature type="region of interest" description="Disordered" evidence="2">
    <location>
        <begin position="332"/>
        <end position="352"/>
    </location>
</feature>
<evidence type="ECO:0000256" key="1">
    <source>
        <dbReference type="SAM" id="Coils"/>
    </source>
</evidence>
<dbReference type="OrthoDB" id="9812260at2"/>
<keyword evidence="5" id="KW-1185">Reference proteome</keyword>
<dbReference type="CDD" id="cd01949">
    <property type="entry name" value="GGDEF"/>
    <property type="match status" value="1"/>
</dbReference>
<dbReference type="AlphaFoldDB" id="A0A2R8B3J0"/>
<dbReference type="Proteomes" id="UP000244924">
    <property type="component" value="Unassembled WGS sequence"/>
</dbReference>
<dbReference type="FunFam" id="3.30.70.270:FF:000001">
    <property type="entry name" value="Diguanylate cyclase domain protein"/>
    <property type="match status" value="1"/>
</dbReference>
<feature type="domain" description="GGDEF" evidence="3">
    <location>
        <begin position="201"/>
        <end position="335"/>
    </location>
</feature>
<dbReference type="GO" id="GO:0052621">
    <property type="term" value="F:diguanylate cyclase activity"/>
    <property type="evidence" value="ECO:0007669"/>
    <property type="project" value="UniProtKB-EC"/>
</dbReference>
<dbReference type="InterPro" id="IPR000160">
    <property type="entry name" value="GGDEF_dom"/>
</dbReference>
<dbReference type="NCBIfam" id="TIGR00254">
    <property type="entry name" value="GGDEF"/>
    <property type="match status" value="1"/>
</dbReference>
<evidence type="ECO:0000313" key="4">
    <source>
        <dbReference type="EMBL" id="SPH17189.1"/>
    </source>
</evidence>
<dbReference type="InterPro" id="IPR042463">
    <property type="entry name" value="HNOB_dom_associated_sf"/>
</dbReference>
<dbReference type="PANTHER" id="PTHR46663:SF4">
    <property type="entry name" value="DIGUANYLATE CYCLASE DGCT-RELATED"/>
    <property type="match status" value="1"/>
</dbReference>
<keyword evidence="4" id="KW-0548">Nucleotidyltransferase</keyword>
<dbReference type="Gene3D" id="3.30.70.270">
    <property type="match status" value="1"/>
</dbReference>
<keyword evidence="1" id="KW-0175">Coiled coil</keyword>
<dbReference type="InterPro" id="IPR043128">
    <property type="entry name" value="Rev_trsase/Diguanyl_cyclase"/>
</dbReference>
<dbReference type="EMBL" id="OMOQ01000001">
    <property type="protein sequence ID" value="SPH17189.1"/>
    <property type="molecule type" value="Genomic_DNA"/>
</dbReference>
<proteinExistence type="predicted"/>
<dbReference type="InterPro" id="IPR052163">
    <property type="entry name" value="DGC-Regulatory_Protein"/>
</dbReference>